<evidence type="ECO:0000256" key="4">
    <source>
        <dbReference type="ARBA" id="ARBA00022741"/>
    </source>
</evidence>
<dbReference type="CDD" id="cd20855">
    <property type="entry name" value="C1_DGK_typeIV_rpt2"/>
    <property type="match status" value="1"/>
</dbReference>
<dbReference type="InterPro" id="IPR037607">
    <property type="entry name" value="DGK"/>
</dbReference>
<evidence type="ECO:0000259" key="8">
    <source>
        <dbReference type="PROSITE" id="PS50146"/>
    </source>
</evidence>
<dbReference type="PANTHER" id="PTHR11255">
    <property type="entry name" value="DIACYLGLYCEROL KINASE"/>
    <property type="match status" value="1"/>
</dbReference>
<keyword evidence="6 7" id="KW-0067">ATP-binding</keyword>
<gene>
    <name evidence="9" type="primary">DGK5</name>
    <name evidence="9" type="ORF">KIN20_018196</name>
</gene>
<accession>A0AAD5N1P6</accession>
<dbReference type="Pfam" id="PF00781">
    <property type="entry name" value="DAGK_cat"/>
    <property type="match status" value="1"/>
</dbReference>
<dbReference type="InterPro" id="IPR016064">
    <property type="entry name" value="NAD/diacylglycerol_kinase_sf"/>
</dbReference>
<keyword evidence="4 7" id="KW-0547">Nucleotide-binding</keyword>
<dbReference type="PROSITE" id="PS50146">
    <property type="entry name" value="DAGK"/>
    <property type="match status" value="1"/>
</dbReference>
<dbReference type="Gene3D" id="3.40.50.10330">
    <property type="entry name" value="Probable inorganic polyphosphate/atp-NAD kinase, domain 1"/>
    <property type="match status" value="1"/>
</dbReference>
<dbReference type="InterPro" id="IPR001206">
    <property type="entry name" value="Diacylglycerol_kinase_cat_dom"/>
</dbReference>
<evidence type="ECO:0000313" key="9">
    <source>
        <dbReference type="EMBL" id="KAJ1359452.1"/>
    </source>
</evidence>
<evidence type="ECO:0000256" key="6">
    <source>
        <dbReference type="ARBA" id="ARBA00022840"/>
    </source>
</evidence>
<comment type="catalytic activity">
    <reaction evidence="1 7">
        <text>a 1,2-diacyl-sn-glycerol + ATP = a 1,2-diacyl-sn-glycero-3-phosphate + ADP + H(+)</text>
        <dbReference type="Rhea" id="RHEA:10272"/>
        <dbReference type="ChEBI" id="CHEBI:15378"/>
        <dbReference type="ChEBI" id="CHEBI:17815"/>
        <dbReference type="ChEBI" id="CHEBI:30616"/>
        <dbReference type="ChEBI" id="CHEBI:58608"/>
        <dbReference type="ChEBI" id="CHEBI:456216"/>
        <dbReference type="EC" id="2.7.1.107"/>
    </reaction>
</comment>
<feature type="domain" description="DAGKc" evidence="8">
    <location>
        <begin position="224"/>
        <end position="361"/>
    </location>
</feature>
<dbReference type="Pfam" id="PF23578">
    <property type="entry name" value="DGKI"/>
    <property type="match status" value="1"/>
</dbReference>
<dbReference type="SMART" id="SM00046">
    <property type="entry name" value="DAGKc"/>
    <property type="match status" value="1"/>
</dbReference>
<dbReference type="SUPFAM" id="SSF111331">
    <property type="entry name" value="NAD kinase/diacylglycerol kinase-like"/>
    <property type="match status" value="1"/>
</dbReference>
<dbReference type="GO" id="GO:0004143">
    <property type="term" value="F:ATP-dependent diacylglycerol kinase activity"/>
    <property type="evidence" value="ECO:0007669"/>
    <property type="project" value="UniProtKB-EC"/>
</dbReference>
<dbReference type="Gene3D" id="2.60.200.40">
    <property type="match status" value="1"/>
</dbReference>
<protein>
    <recommendedName>
        <fullName evidence="7">Diacylglycerol kinase</fullName>
        <shortName evidence="7">DAG kinase</shortName>
        <ecNumber evidence="7">2.7.1.107</ecNumber>
    </recommendedName>
</protein>
<proteinExistence type="inferred from homology"/>
<dbReference type="GO" id="GO:0005886">
    <property type="term" value="C:plasma membrane"/>
    <property type="evidence" value="ECO:0007669"/>
    <property type="project" value="TreeGrafter"/>
</dbReference>
<keyword evidence="5 7" id="KW-0418">Kinase</keyword>
<keyword evidence="10" id="KW-1185">Reference proteome</keyword>
<dbReference type="EC" id="2.7.1.107" evidence="7"/>
<evidence type="ECO:0000256" key="2">
    <source>
        <dbReference type="ARBA" id="ARBA00009280"/>
    </source>
</evidence>
<organism evidence="9 10">
    <name type="scientific">Parelaphostrongylus tenuis</name>
    <name type="common">Meningeal worm</name>
    <dbReference type="NCBI Taxonomy" id="148309"/>
    <lineage>
        <taxon>Eukaryota</taxon>
        <taxon>Metazoa</taxon>
        <taxon>Ecdysozoa</taxon>
        <taxon>Nematoda</taxon>
        <taxon>Chromadorea</taxon>
        <taxon>Rhabditida</taxon>
        <taxon>Rhabditina</taxon>
        <taxon>Rhabditomorpha</taxon>
        <taxon>Strongyloidea</taxon>
        <taxon>Metastrongylidae</taxon>
        <taxon>Parelaphostrongylus</taxon>
    </lineage>
</organism>
<evidence type="ECO:0000256" key="7">
    <source>
        <dbReference type="RuleBase" id="RU361128"/>
    </source>
</evidence>
<dbReference type="SMART" id="SM00045">
    <property type="entry name" value="DAGKa"/>
    <property type="match status" value="1"/>
</dbReference>
<evidence type="ECO:0000256" key="3">
    <source>
        <dbReference type="ARBA" id="ARBA00022679"/>
    </source>
</evidence>
<comment type="caution">
    <text evidence="9">The sequence shown here is derived from an EMBL/GenBank/DDBJ whole genome shotgun (WGS) entry which is preliminary data.</text>
</comment>
<dbReference type="AlphaFoldDB" id="A0AAD5N1P6"/>
<dbReference type="GO" id="GO:0005524">
    <property type="term" value="F:ATP binding"/>
    <property type="evidence" value="ECO:0007669"/>
    <property type="project" value="UniProtKB-KW"/>
</dbReference>
<dbReference type="EMBL" id="JAHQIW010003623">
    <property type="protein sequence ID" value="KAJ1359452.1"/>
    <property type="molecule type" value="Genomic_DNA"/>
</dbReference>
<dbReference type="InterPro" id="IPR056383">
    <property type="entry name" value="DGKI-like_dom"/>
</dbReference>
<dbReference type="Pfam" id="PF00609">
    <property type="entry name" value="DAGK_acc"/>
    <property type="match status" value="1"/>
</dbReference>
<dbReference type="Proteomes" id="UP001196413">
    <property type="component" value="Unassembled WGS sequence"/>
</dbReference>
<dbReference type="FunFam" id="2.60.200.40:FF:000002">
    <property type="entry name" value="Diacylglycerol kinase"/>
    <property type="match status" value="1"/>
</dbReference>
<dbReference type="InterPro" id="IPR017438">
    <property type="entry name" value="ATP-NAD_kinase_N"/>
</dbReference>
<keyword evidence="3 7" id="KW-0808">Transferase</keyword>
<dbReference type="CDD" id="cd20802">
    <property type="entry name" value="C1_DGK_typeIV_rpt1"/>
    <property type="match status" value="1"/>
</dbReference>
<dbReference type="InterPro" id="IPR000756">
    <property type="entry name" value="Diacylglycerol_kin_accessory"/>
</dbReference>
<dbReference type="PANTHER" id="PTHR11255:SF80">
    <property type="entry name" value="EYE-SPECIFIC DIACYLGLYCEROL KINASE"/>
    <property type="match status" value="1"/>
</dbReference>
<comment type="similarity">
    <text evidence="2 7">Belongs to the eukaryotic diacylglycerol kinase family.</text>
</comment>
<evidence type="ECO:0000313" key="10">
    <source>
        <dbReference type="Proteomes" id="UP001196413"/>
    </source>
</evidence>
<reference evidence="9" key="1">
    <citation type="submission" date="2021-06" db="EMBL/GenBank/DDBJ databases">
        <title>Parelaphostrongylus tenuis whole genome reference sequence.</title>
        <authorList>
            <person name="Garwood T.J."/>
            <person name="Larsen P.A."/>
            <person name="Fountain-Jones N.M."/>
            <person name="Garbe J.R."/>
            <person name="Macchietto M.G."/>
            <person name="Kania S.A."/>
            <person name="Gerhold R.W."/>
            <person name="Richards J.E."/>
            <person name="Wolf T.M."/>
        </authorList>
    </citation>
    <scope>NUCLEOTIDE SEQUENCE</scope>
    <source>
        <strain evidence="9">MNPRO001-30</strain>
        <tissue evidence="9">Meninges</tissue>
    </source>
</reference>
<evidence type="ECO:0000256" key="5">
    <source>
        <dbReference type="ARBA" id="ARBA00022777"/>
    </source>
</evidence>
<sequence length="738" mass="84098">MVKRSAVEQEARIVNKHRTSRYWLDEQIHPAEHIWLPSSRPDSSTSVDCECYVGDKDCRKMGEKRRCAACHIVAHTSCCSLLAKLNLNCKMTFHDHSMKKQPSKEMIDSLNMHHWIHKWRHEGRCSQCEKSFQQKMFNFQQKEKETMAVVCSWCKESYHLKNCFTREKLEEKCNRGQLKDIIVPPNWIFRLPNPHRNRHKQFISRKSRKATRQFVVKPNDWSTGPTQPLLVFVNPKSGGNKGSKALHTFCWLLNPRQIFDITSLKGPKFGLEVYRKVVSQLRLLVCGGDGTVGWVLQTLDNLNWPNYPPMAIMPLGTGNDLSRCMGWGGMLSDEPLSKLLHAVHRETTVTYLDRWQISVEPNDSSPMEAADELNSVTQSSLPLTVMNNYFSIGADAHVALQFHHSRSANPQMLNSRLKNRIAYGGLGTIDLFKRTWKDLSEYIYLECDGVDITPRVKELKLHCILFHNITYYAGGTIPWGSESTGEGVKPSCCDGKIEVLGFTTATLAALQMGGKGERLAQCSVVNVITYKAIPMQVDGEPCLLAPSRIHLTFHSKVPMLRREKKLTCIANLARRSTRHVRKSSPTHSTSAIVQISVNVVARLDYDTYKDSFERLKDTGFEIGVINLESECDLDVARELIQKLLDNNPCLPYEPSKDWRFLDYITNAEEGTFRVPRSQEHVHSISDISNPDDCLLILDDVFPSITSSDISRPEESVMEQRIRETLRIVLSNDAQETHL</sequence>
<name>A0AAD5N1P6_PARTN</name>
<evidence type="ECO:0000256" key="1">
    <source>
        <dbReference type="ARBA" id="ARBA00001383"/>
    </source>
</evidence>
<dbReference type="GO" id="GO:0007200">
    <property type="term" value="P:phospholipase C-activating G protein-coupled receptor signaling pathway"/>
    <property type="evidence" value="ECO:0007669"/>
    <property type="project" value="InterPro"/>
</dbReference>